<name>A0A412FGK3_9FIRM</name>
<dbReference type="GeneID" id="83017117"/>
<dbReference type="Pfam" id="PF12646">
    <property type="entry name" value="DUF3783"/>
    <property type="match status" value="1"/>
</dbReference>
<evidence type="ECO:0000313" key="1">
    <source>
        <dbReference type="EMBL" id="RGR67274.1"/>
    </source>
</evidence>
<proteinExistence type="predicted"/>
<protein>
    <submittedName>
        <fullName evidence="1">DUF3783 domain-containing protein</fullName>
    </submittedName>
</protein>
<dbReference type="EMBL" id="QRUP01000033">
    <property type="protein sequence ID" value="RGR67274.1"/>
    <property type="molecule type" value="Genomic_DNA"/>
</dbReference>
<dbReference type="Proteomes" id="UP000284178">
    <property type="component" value="Unassembled WGS sequence"/>
</dbReference>
<sequence length="180" mass="20840">MKKAIYCYNIDDVDQHILETITAPMNIELGLLDDGMLKMTVEEILQRQPASNQDCTRFDISFMLMDELSDEEMKQILSAGEQAHWHFDPIKMFVTEHNRLWTLETLFGEVMKEHQLFAKAEQVAAILRRADQLDLKTWPAEQAERLNIALMKGYMLLKSGRFDEAQLDQTLSELTQAMGE</sequence>
<dbReference type="InterPro" id="IPR016621">
    <property type="entry name" value="UCP014543"/>
</dbReference>
<reference evidence="1 2" key="1">
    <citation type="submission" date="2018-08" db="EMBL/GenBank/DDBJ databases">
        <title>A genome reference for cultivated species of the human gut microbiota.</title>
        <authorList>
            <person name="Zou Y."/>
            <person name="Xue W."/>
            <person name="Luo G."/>
        </authorList>
    </citation>
    <scope>NUCLEOTIDE SEQUENCE [LARGE SCALE GENOMIC DNA]</scope>
    <source>
        <strain evidence="1 2">AF24-29</strain>
    </source>
</reference>
<accession>A0A412FGK3</accession>
<comment type="caution">
    <text evidence="1">The sequence shown here is derived from an EMBL/GenBank/DDBJ whole genome shotgun (WGS) entry which is preliminary data.</text>
</comment>
<organism evidence="1 2">
    <name type="scientific">Holdemania filiformis</name>
    <dbReference type="NCBI Taxonomy" id="61171"/>
    <lineage>
        <taxon>Bacteria</taxon>
        <taxon>Bacillati</taxon>
        <taxon>Bacillota</taxon>
        <taxon>Erysipelotrichia</taxon>
        <taxon>Erysipelotrichales</taxon>
        <taxon>Erysipelotrichaceae</taxon>
        <taxon>Holdemania</taxon>
    </lineage>
</organism>
<dbReference type="AlphaFoldDB" id="A0A412FGK3"/>
<keyword evidence="2" id="KW-1185">Reference proteome</keyword>
<gene>
    <name evidence="1" type="ORF">DWY25_17110</name>
</gene>
<evidence type="ECO:0000313" key="2">
    <source>
        <dbReference type="Proteomes" id="UP000284178"/>
    </source>
</evidence>
<dbReference type="RefSeq" id="WP_006059816.1">
    <property type="nucleotide sequence ID" value="NZ_CABJCV010000033.1"/>
</dbReference>